<keyword evidence="8 15" id="KW-0949">S-adenosyl-L-methionine</keyword>
<evidence type="ECO:0000313" key="22">
    <source>
        <dbReference type="Proteomes" id="UP000316270"/>
    </source>
</evidence>
<evidence type="ECO:0000256" key="7">
    <source>
        <dbReference type="ARBA" id="ARBA00022679"/>
    </source>
</evidence>
<organism evidence="21 22">
    <name type="scientific">Venturia effusa</name>
    <dbReference type="NCBI Taxonomy" id="50376"/>
    <lineage>
        <taxon>Eukaryota</taxon>
        <taxon>Fungi</taxon>
        <taxon>Dikarya</taxon>
        <taxon>Ascomycota</taxon>
        <taxon>Pezizomycotina</taxon>
        <taxon>Dothideomycetes</taxon>
        <taxon>Pleosporomycetidae</taxon>
        <taxon>Venturiales</taxon>
        <taxon>Venturiaceae</taxon>
        <taxon>Venturia</taxon>
    </lineage>
</organism>
<dbReference type="FunFam" id="2.70.160.11:FF:000016">
    <property type="entry name" value="Protein arginine methyltransferase RmtB"/>
    <property type="match status" value="1"/>
</dbReference>
<feature type="coiled-coil region" evidence="16">
    <location>
        <begin position="147"/>
        <end position="174"/>
    </location>
</feature>
<dbReference type="EC" id="2.1.1.319" evidence="3"/>
<evidence type="ECO:0000313" key="21">
    <source>
        <dbReference type="EMBL" id="QDS72951.1"/>
    </source>
</evidence>
<name>A0A517LBD4_9PEZI</name>
<dbReference type="Gene3D" id="3.40.50.150">
    <property type="entry name" value="Vaccinia Virus protein VP39"/>
    <property type="match status" value="1"/>
</dbReference>
<keyword evidence="10" id="KW-0863">Zinc-finger</keyword>
<keyword evidence="6 15" id="KW-0489">Methyltransferase</keyword>
<evidence type="ECO:0000256" key="2">
    <source>
        <dbReference type="ARBA" id="ARBA00004514"/>
    </source>
</evidence>
<dbReference type="Pfam" id="PF22528">
    <property type="entry name" value="PRMT_C"/>
    <property type="match status" value="1"/>
</dbReference>
<evidence type="ECO:0000259" key="18">
    <source>
        <dbReference type="Pfam" id="PF13649"/>
    </source>
</evidence>
<evidence type="ECO:0000256" key="1">
    <source>
        <dbReference type="ARBA" id="ARBA00004123"/>
    </source>
</evidence>
<evidence type="ECO:0000256" key="6">
    <source>
        <dbReference type="ARBA" id="ARBA00022603"/>
    </source>
</evidence>
<protein>
    <recommendedName>
        <fullName evidence="3">type I protein arginine methyltransferase</fullName>
        <ecNumber evidence="3">2.1.1.319</ecNumber>
    </recommendedName>
</protein>
<keyword evidence="5" id="KW-0597">Phosphoprotein</keyword>
<dbReference type="Proteomes" id="UP000316270">
    <property type="component" value="Chromosome 8"/>
</dbReference>
<dbReference type="SUPFAM" id="SSF53335">
    <property type="entry name" value="S-adenosyl-L-methionine-dependent methyltransferases"/>
    <property type="match status" value="1"/>
</dbReference>
<dbReference type="InterPro" id="IPR029063">
    <property type="entry name" value="SAM-dependent_MTases_sf"/>
</dbReference>
<gene>
    <name evidence="21" type="ORF">FKW77_008443</name>
</gene>
<dbReference type="SUPFAM" id="SSF57667">
    <property type="entry name" value="beta-beta-alpha zinc fingers"/>
    <property type="match status" value="1"/>
</dbReference>
<dbReference type="PROSITE" id="PS51678">
    <property type="entry name" value="SAM_MT_PRMT"/>
    <property type="match status" value="1"/>
</dbReference>
<comment type="catalytic activity">
    <reaction evidence="14">
        <text>L-arginyl-[protein] + S-adenosyl-L-methionine = N(omega)-methyl-L-arginyl-[protein] + S-adenosyl-L-homocysteine + H(+)</text>
        <dbReference type="Rhea" id="RHEA:48100"/>
        <dbReference type="Rhea" id="RHEA-COMP:10532"/>
        <dbReference type="Rhea" id="RHEA-COMP:11990"/>
        <dbReference type="ChEBI" id="CHEBI:15378"/>
        <dbReference type="ChEBI" id="CHEBI:29965"/>
        <dbReference type="ChEBI" id="CHEBI:57856"/>
        <dbReference type="ChEBI" id="CHEBI:59789"/>
        <dbReference type="ChEBI" id="CHEBI:65280"/>
    </reaction>
    <physiologicalReaction direction="left-to-right" evidence="14">
        <dbReference type="Rhea" id="RHEA:48101"/>
    </physiologicalReaction>
</comment>
<dbReference type="FunFam" id="3.40.50.150:FF:000034">
    <property type="entry name" value="Protein arginine N-methyltransferase 3"/>
    <property type="match status" value="1"/>
</dbReference>
<dbReference type="AlphaFoldDB" id="A0A517LBD4"/>
<reference evidence="21 22" key="1">
    <citation type="submission" date="2019-07" db="EMBL/GenBank/DDBJ databases">
        <title>Finished genome of Venturia effusa.</title>
        <authorList>
            <person name="Young C.A."/>
            <person name="Cox M.P."/>
            <person name="Ganley A.R.D."/>
            <person name="David W.J."/>
        </authorList>
    </citation>
    <scope>NUCLEOTIDE SEQUENCE [LARGE SCALE GENOMIC DNA]</scope>
    <source>
        <strain evidence="22">albino</strain>
    </source>
</reference>
<feature type="domain" description="Protein arginine N-methyltransferase 3-like C2H2 zinc finger" evidence="19">
    <location>
        <begin position="59"/>
        <end position="104"/>
    </location>
</feature>
<comment type="subcellular location">
    <subcellularLocation>
        <location evidence="2">Cytoplasm</location>
        <location evidence="2">Cytosol</location>
    </subcellularLocation>
    <subcellularLocation>
        <location evidence="1">Nucleus</location>
    </subcellularLocation>
</comment>
<keyword evidence="4" id="KW-0963">Cytoplasm</keyword>
<evidence type="ECO:0000256" key="3">
    <source>
        <dbReference type="ARBA" id="ARBA00011925"/>
    </source>
</evidence>
<keyword evidence="7 15" id="KW-0808">Transferase</keyword>
<evidence type="ECO:0000256" key="15">
    <source>
        <dbReference type="PROSITE-ProRule" id="PRU01015"/>
    </source>
</evidence>
<evidence type="ECO:0000256" key="16">
    <source>
        <dbReference type="SAM" id="Coils"/>
    </source>
</evidence>
<feature type="domain" description="Protein arginine N-methyltransferase" evidence="20">
    <location>
        <begin position="345"/>
        <end position="524"/>
    </location>
</feature>
<dbReference type="GO" id="GO:0005634">
    <property type="term" value="C:nucleus"/>
    <property type="evidence" value="ECO:0007669"/>
    <property type="project" value="UniProtKB-SubCell"/>
</dbReference>
<feature type="domain" description="Methyltransferase" evidence="18">
    <location>
        <begin position="239"/>
        <end position="336"/>
    </location>
</feature>
<dbReference type="GO" id="GO:0008270">
    <property type="term" value="F:zinc ion binding"/>
    <property type="evidence" value="ECO:0007669"/>
    <property type="project" value="UniProtKB-KW"/>
</dbReference>
<keyword evidence="12" id="KW-0539">Nucleus</keyword>
<dbReference type="EMBL" id="CP042192">
    <property type="protein sequence ID" value="QDS72951.1"/>
    <property type="molecule type" value="Genomic_DNA"/>
</dbReference>
<dbReference type="CDD" id="cd02440">
    <property type="entry name" value="AdoMet_MTases"/>
    <property type="match status" value="1"/>
</dbReference>
<dbReference type="Pfam" id="PF13649">
    <property type="entry name" value="Methyltransf_25"/>
    <property type="match status" value="1"/>
</dbReference>
<feature type="region of interest" description="Disordered" evidence="17">
    <location>
        <begin position="1"/>
        <end position="22"/>
    </location>
</feature>
<comment type="catalytic activity">
    <reaction evidence="13">
        <text>L-arginyl-[protein] + 2 S-adenosyl-L-methionine = N(omega),N(omega)-dimethyl-L-arginyl-[protein] + 2 S-adenosyl-L-homocysteine + 2 H(+)</text>
        <dbReference type="Rhea" id="RHEA:48096"/>
        <dbReference type="Rhea" id="RHEA-COMP:10532"/>
        <dbReference type="Rhea" id="RHEA-COMP:11991"/>
        <dbReference type="ChEBI" id="CHEBI:15378"/>
        <dbReference type="ChEBI" id="CHEBI:29965"/>
        <dbReference type="ChEBI" id="CHEBI:57856"/>
        <dbReference type="ChEBI" id="CHEBI:59789"/>
        <dbReference type="ChEBI" id="CHEBI:61897"/>
        <dbReference type="EC" id="2.1.1.319"/>
    </reaction>
    <physiologicalReaction direction="left-to-right" evidence="13">
        <dbReference type="Rhea" id="RHEA:48097"/>
    </physiologicalReaction>
</comment>
<accession>A0A517LBD4</accession>
<dbReference type="GO" id="GO:0005829">
    <property type="term" value="C:cytosol"/>
    <property type="evidence" value="ECO:0007669"/>
    <property type="project" value="UniProtKB-SubCell"/>
</dbReference>
<evidence type="ECO:0000256" key="13">
    <source>
        <dbReference type="ARBA" id="ARBA00047384"/>
    </source>
</evidence>
<keyword evidence="16" id="KW-0175">Coiled coil</keyword>
<dbReference type="InterPro" id="IPR055135">
    <property type="entry name" value="PRMT_dom"/>
</dbReference>
<dbReference type="InterPro" id="IPR025799">
    <property type="entry name" value="Arg_MeTrfase"/>
</dbReference>
<dbReference type="Gene3D" id="2.70.160.11">
    <property type="entry name" value="Hnrnp arginine n-methyltransferase1"/>
    <property type="match status" value="1"/>
</dbReference>
<dbReference type="GO" id="GO:0032259">
    <property type="term" value="P:methylation"/>
    <property type="evidence" value="ECO:0007669"/>
    <property type="project" value="UniProtKB-KW"/>
</dbReference>
<evidence type="ECO:0000256" key="9">
    <source>
        <dbReference type="ARBA" id="ARBA00022723"/>
    </source>
</evidence>
<dbReference type="GO" id="GO:0035242">
    <property type="term" value="F:protein-arginine omega-N asymmetric methyltransferase activity"/>
    <property type="evidence" value="ECO:0007669"/>
    <property type="project" value="UniProtKB-EC"/>
</dbReference>
<evidence type="ECO:0000256" key="5">
    <source>
        <dbReference type="ARBA" id="ARBA00022553"/>
    </source>
</evidence>
<dbReference type="PANTHER" id="PTHR11006">
    <property type="entry name" value="PROTEIN ARGININE N-METHYLTRANSFERASE"/>
    <property type="match status" value="1"/>
</dbReference>
<keyword evidence="11" id="KW-0862">Zinc</keyword>
<dbReference type="InterPro" id="IPR036236">
    <property type="entry name" value="Znf_C2H2_sf"/>
</dbReference>
<dbReference type="STRING" id="50376.A0A517LBD4"/>
<evidence type="ECO:0000256" key="10">
    <source>
        <dbReference type="ARBA" id="ARBA00022771"/>
    </source>
</evidence>
<evidence type="ECO:0000256" key="4">
    <source>
        <dbReference type="ARBA" id="ARBA00022490"/>
    </source>
</evidence>
<evidence type="ECO:0000256" key="14">
    <source>
        <dbReference type="ARBA" id="ARBA00049303"/>
    </source>
</evidence>
<evidence type="ECO:0000256" key="8">
    <source>
        <dbReference type="ARBA" id="ARBA00022691"/>
    </source>
</evidence>
<evidence type="ECO:0000259" key="19">
    <source>
        <dbReference type="Pfam" id="PF21137"/>
    </source>
</evidence>
<feature type="compositionally biased region" description="Acidic residues" evidence="17">
    <location>
        <begin position="12"/>
        <end position="22"/>
    </location>
</feature>
<dbReference type="Pfam" id="PF21137">
    <property type="entry name" value="ANM3_C2H2_Zf"/>
    <property type="match status" value="1"/>
</dbReference>
<evidence type="ECO:0000256" key="12">
    <source>
        <dbReference type="ARBA" id="ARBA00023242"/>
    </source>
</evidence>
<dbReference type="InterPro" id="IPR049482">
    <property type="entry name" value="ANM3-like_C2H2_Zf"/>
</dbReference>
<evidence type="ECO:0000256" key="11">
    <source>
        <dbReference type="ARBA" id="ARBA00022833"/>
    </source>
</evidence>
<dbReference type="InterPro" id="IPR041698">
    <property type="entry name" value="Methyltransf_25"/>
</dbReference>
<sequence length="533" mass="60345">MGYSSSETSDLRDEEGWEDAEPDNEKLSFVSFFDEKIFPDVISMLDYSKEKYQFDLVSIQKEHGLDFLSTVKLVNYIRQQAKDGVTKLEIKSAAEFEDDRYLKPVLQDDAVLFSLDDISPSIQQGDDILASGEATDASPKSSPEARIAELERQLQSVQSQYKEYRHQVEETLERRWGDDSAKPSTSIDAQLGKPDYDGSYFDSYSYNDIHETMLKDTVRTDAYRDFIYENKHLFAGKTVLDVGCGTGILSMFCARAGAAKVIAVDNSNIIDKARTNIHANGLSDVITCLRGKIEEVSLPVQKVDIIVSEWMGYCLLFEAMLDSVLWAREKYLTPDGLMVPSHCVLQIAPIEDQDYLVENVDFWRDVYGFNMTAMMEKIYDDILVRHLPSKNLAAKSAPFLTLPLHTITAPDLSFVKSFSVELSRDIDALDGWVIWFDTFFLTSRDAELPEDARAETWQSGSRNGVAFTTGPAGKETHWRSGVMLIDKSKKASEPLKAGTKIEGSVEYRKGKENVRNLEIELKWGGDRQLWFMH</sequence>
<keyword evidence="9" id="KW-0479">Metal-binding</keyword>
<dbReference type="OrthoDB" id="7848332at2759"/>
<evidence type="ECO:0000256" key="17">
    <source>
        <dbReference type="SAM" id="MobiDB-lite"/>
    </source>
</evidence>
<proteinExistence type="predicted"/>
<dbReference type="PANTHER" id="PTHR11006:SF116">
    <property type="entry name" value="PROTEIN METHYLTRANSFERASE"/>
    <property type="match status" value="1"/>
</dbReference>
<keyword evidence="22" id="KW-1185">Reference proteome</keyword>
<evidence type="ECO:0000259" key="20">
    <source>
        <dbReference type="Pfam" id="PF22528"/>
    </source>
</evidence>
<dbReference type="GO" id="GO:0042054">
    <property type="term" value="F:histone methyltransferase activity"/>
    <property type="evidence" value="ECO:0007669"/>
    <property type="project" value="TreeGrafter"/>
</dbReference>